<dbReference type="Proteomes" id="UP000756387">
    <property type="component" value="Unassembled WGS sequence"/>
</dbReference>
<gene>
    <name evidence="3" type="ORF">IEQ44_14405</name>
</gene>
<sequence length="273" mass="27612">MSSPDGPLAAHVDPELIAAMAMGEPVDAEVSDHVGACAVCGDELVALSETLALVGGAEQAFVAPPPSVWEGIAAQIAADEQAHAAGAPARTATTPPPSATPGAATLPVGEDGPTATVTPLRRFAKVPAWAAAVAASVTLVAGVGVGAMIASPDDEETPAPQAQVLGSAALTTLDDAAEDRGAAQVRRHDDRVVLHVEASDLGGPDGTREVWLINVDGSRMVSLGLLPPGEAGDFDFPERLLEQGYRIVDISYEPDDGDPTHSGDSLARGTIDG</sequence>
<feature type="compositionally biased region" description="Low complexity" evidence="1">
    <location>
        <begin position="79"/>
        <end position="93"/>
    </location>
</feature>
<comment type="caution">
    <text evidence="3">The sequence shown here is derived from an EMBL/GenBank/DDBJ whole genome shotgun (WGS) entry which is preliminary data.</text>
</comment>
<evidence type="ECO:0000313" key="3">
    <source>
        <dbReference type="EMBL" id="MBE7325841.1"/>
    </source>
</evidence>
<feature type="domain" description="Anti-sigma K factor RskA C-terminal" evidence="2">
    <location>
        <begin position="130"/>
        <end position="264"/>
    </location>
</feature>
<evidence type="ECO:0000259" key="2">
    <source>
        <dbReference type="Pfam" id="PF10099"/>
    </source>
</evidence>
<proteinExistence type="predicted"/>
<dbReference type="RefSeq" id="WP_193639169.1">
    <property type="nucleotide sequence ID" value="NZ_JADCSA010000017.1"/>
</dbReference>
<name>A0ABR9RW75_9ACTN</name>
<dbReference type="InterPro" id="IPR018764">
    <property type="entry name" value="RskA_C"/>
</dbReference>
<keyword evidence="4" id="KW-1185">Reference proteome</keyword>
<accession>A0ABR9RW75</accession>
<evidence type="ECO:0000313" key="4">
    <source>
        <dbReference type="Proteomes" id="UP000756387"/>
    </source>
</evidence>
<evidence type="ECO:0000256" key="1">
    <source>
        <dbReference type="SAM" id="MobiDB-lite"/>
    </source>
</evidence>
<organism evidence="3 4">
    <name type="scientific">Nocardioides malaquae</name>
    <dbReference type="NCBI Taxonomy" id="2773426"/>
    <lineage>
        <taxon>Bacteria</taxon>
        <taxon>Bacillati</taxon>
        <taxon>Actinomycetota</taxon>
        <taxon>Actinomycetes</taxon>
        <taxon>Propionibacteriales</taxon>
        <taxon>Nocardioidaceae</taxon>
        <taxon>Nocardioides</taxon>
    </lineage>
</organism>
<feature type="region of interest" description="Disordered" evidence="1">
    <location>
        <begin position="79"/>
        <end position="113"/>
    </location>
</feature>
<dbReference type="Pfam" id="PF10099">
    <property type="entry name" value="RskA_C"/>
    <property type="match status" value="1"/>
</dbReference>
<reference evidence="3 4" key="1">
    <citation type="submission" date="2020-10" db="EMBL/GenBank/DDBJ databases">
        <title>Nocardioides sp. isolated from sludge.</title>
        <authorList>
            <person name="Zhang X."/>
        </authorList>
    </citation>
    <scope>NUCLEOTIDE SEQUENCE [LARGE SCALE GENOMIC DNA]</scope>
    <source>
        <strain evidence="3 4">Y6</strain>
    </source>
</reference>
<protein>
    <submittedName>
        <fullName evidence="3">Anti-sigma factor</fullName>
    </submittedName>
</protein>
<dbReference type="EMBL" id="JADCSA010000017">
    <property type="protein sequence ID" value="MBE7325841.1"/>
    <property type="molecule type" value="Genomic_DNA"/>
</dbReference>
<feature type="region of interest" description="Disordered" evidence="1">
    <location>
        <begin position="251"/>
        <end position="273"/>
    </location>
</feature>